<protein>
    <submittedName>
        <fullName evidence="3">Uncharacterized protein</fullName>
    </submittedName>
</protein>
<dbReference type="GO" id="GO:0005524">
    <property type="term" value="F:ATP binding"/>
    <property type="evidence" value="ECO:0007669"/>
    <property type="project" value="InterPro"/>
</dbReference>
<dbReference type="Gene3D" id="1.10.8.60">
    <property type="match status" value="1"/>
</dbReference>
<dbReference type="GO" id="GO:0003697">
    <property type="term" value="F:single-stranded DNA binding"/>
    <property type="evidence" value="ECO:0007669"/>
    <property type="project" value="TreeGrafter"/>
</dbReference>
<dbReference type="GO" id="GO:0005759">
    <property type="term" value="C:mitochondrial matrix"/>
    <property type="evidence" value="ECO:0007669"/>
    <property type="project" value="TreeGrafter"/>
</dbReference>
<dbReference type="InterPro" id="IPR054594">
    <property type="entry name" value="Lon_lid"/>
</dbReference>
<dbReference type="InterPro" id="IPR027065">
    <property type="entry name" value="Lon_Prtase"/>
</dbReference>
<dbReference type="GO" id="GO:0004176">
    <property type="term" value="F:ATP-dependent peptidase activity"/>
    <property type="evidence" value="ECO:0007669"/>
    <property type="project" value="InterPro"/>
</dbReference>
<dbReference type="GO" id="GO:0007005">
    <property type="term" value="P:mitochondrion organization"/>
    <property type="evidence" value="ECO:0007669"/>
    <property type="project" value="TreeGrafter"/>
</dbReference>
<dbReference type="GO" id="GO:0004252">
    <property type="term" value="F:serine-type endopeptidase activity"/>
    <property type="evidence" value="ECO:0007669"/>
    <property type="project" value="InterPro"/>
</dbReference>
<dbReference type="GO" id="GO:0016887">
    <property type="term" value="F:ATP hydrolysis activity"/>
    <property type="evidence" value="ECO:0007669"/>
    <property type="project" value="InterPro"/>
</dbReference>
<organism evidence="3">
    <name type="scientific">viral metagenome</name>
    <dbReference type="NCBI Taxonomy" id="1070528"/>
    <lineage>
        <taxon>unclassified sequences</taxon>
        <taxon>metagenomes</taxon>
        <taxon>organismal metagenomes</taxon>
    </lineage>
</organism>
<sequence length="432" mass="50553">MKIVANHIIIDVVFKKKILIIIIMRSRNKKKENYEKILNNYSKNEITYFNKLLPDTQETIIKIEKNIDNITNDIVPSRFKFLLSNTTIENKRVIINKLNELNKLSSHSSEYSKLYKYVNTISKLPLGLYHNINIKNNCISDYLNNIKKELNEKIYGHDETKEQIIRILAQFIANPNARGYAIGIQGSMGVGKTKLIKDGIAKVLKYPFAFIPLGGISDSSYLKGHLYTYEGSTYGKIVNEIIKAQIMNPIFFFDELDKISTSRYGEEITNTLIHITDNTQNDSFSDKYLEEINLDLSKSLMFFTFNNTDNINPILRDRMIIIKVNKYSLNDKKELCKNFLIKEICLSYNIKLDDIIIKDEDIEYIINRTTEEEGVRNLQRNINNIYSYINMNRFIKTDDKLLTFPYIITRELINKYIIMKREDNLINLSLYL</sequence>
<proteinExistence type="predicted"/>
<dbReference type="PANTHER" id="PTHR43718:SF2">
    <property type="entry name" value="LON PROTEASE HOMOLOG, MITOCHONDRIAL"/>
    <property type="match status" value="1"/>
</dbReference>
<dbReference type="InterPro" id="IPR003959">
    <property type="entry name" value="ATPase_AAA_core"/>
</dbReference>
<feature type="domain" description="ATPase AAA-type core" evidence="1">
    <location>
        <begin position="185"/>
        <end position="319"/>
    </location>
</feature>
<dbReference type="GO" id="GO:0006515">
    <property type="term" value="P:protein quality control for misfolded or incompletely synthesized proteins"/>
    <property type="evidence" value="ECO:0007669"/>
    <property type="project" value="TreeGrafter"/>
</dbReference>
<name>A0A6C0ENJ2_9ZZZZ</name>
<evidence type="ECO:0000259" key="1">
    <source>
        <dbReference type="Pfam" id="PF00004"/>
    </source>
</evidence>
<feature type="domain" description="Lon protease AAA+ ATPase lid" evidence="2">
    <location>
        <begin position="350"/>
        <end position="386"/>
    </location>
</feature>
<reference evidence="3" key="1">
    <citation type="journal article" date="2020" name="Nature">
        <title>Giant virus diversity and host interactions through global metagenomics.</title>
        <authorList>
            <person name="Schulz F."/>
            <person name="Roux S."/>
            <person name="Paez-Espino D."/>
            <person name="Jungbluth S."/>
            <person name="Walsh D.A."/>
            <person name="Denef V.J."/>
            <person name="McMahon K.D."/>
            <person name="Konstantinidis K.T."/>
            <person name="Eloe-Fadrosh E.A."/>
            <person name="Kyrpides N.C."/>
            <person name="Woyke T."/>
        </authorList>
    </citation>
    <scope>NUCLEOTIDE SEQUENCE</scope>
    <source>
        <strain evidence="3">GVMAG-M-3300009151-35</strain>
    </source>
</reference>
<dbReference type="Pfam" id="PF00004">
    <property type="entry name" value="AAA"/>
    <property type="match status" value="1"/>
</dbReference>
<evidence type="ECO:0000259" key="2">
    <source>
        <dbReference type="Pfam" id="PF22667"/>
    </source>
</evidence>
<dbReference type="InterPro" id="IPR027417">
    <property type="entry name" value="P-loop_NTPase"/>
</dbReference>
<dbReference type="GO" id="GO:0051131">
    <property type="term" value="P:chaperone-mediated protein complex assembly"/>
    <property type="evidence" value="ECO:0007669"/>
    <property type="project" value="TreeGrafter"/>
</dbReference>
<dbReference type="PANTHER" id="PTHR43718">
    <property type="entry name" value="LON PROTEASE"/>
    <property type="match status" value="1"/>
</dbReference>
<dbReference type="Pfam" id="PF22667">
    <property type="entry name" value="Lon_lid"/>
    <property type="match status" value="1"/>
</dbReference>
<dbReference type="SUPFAM" id="SSF52540">
    <property type="entry name" value="P-loop containing nucleoside triphosphate hydrolases"/>
    <property type="match status" value="1"/>
</dbReference>
<dbReference type="EMBL" id="MN738902">
    <property type="protein sequence ID" value="QHT30577.1"/>
    <property type="molecule type" value="Genomic_DNA"/>
</dbReference>
<evidence type="ECO:0000313" key="3">
    <source>
        <dbReference type="EMBL" id="QHT30577.1"/>
    </source>
</evidence>
<dbReference type="Gene3D" id="3.40.50.300">
    <property type="entry name" value="P-loop containing nucleotide triphosphate hydrolases"/>
    <property type="match status" value="1"/>
</dbReference>
<dbReference type="AlphaFoldDB" id="A0A6C0ENJ2"/>
<accession>A0A6C0ENJ2</accession>